<feature type="domain" description="Peptidase M6-like" evidence="1">
    <location>
        <begin position="57"/>
        <end position="282"/>
    </location>
</feature>
<dbReference type="InterPro" id="IPR008757">
    <property type="entry name" value="Peptidase_M6-like_domain"/>
</dbReference>
<dbReference type="GO" id="GO:0008237">
    <property type="term" value="F:metallopeptidase activity"/>
    <property type="evidence" value="ECO:0007669"/>
    <property type="project" value="UniProtKB-KW"/>
</dbReference>
<dbReference type="PANTHER" id="PTHR41775:SF1">
    <property type="entry name" value="PEPTIDASE M6-LIKE DOMAIN-CONTAINING PROTEIN"/>
    <property type="match status" value="1"/>
</dbReference>
<evidence type="ECO:0000259" key="1">
    <source>
        <dbReference type="Pfam" id="PF05547"/>
    </source>
</evidence>
<proteinExistence type="predicted"/>
<dbReference type="Pfam" id="PF05547">
    <property type="entry name" value="Peptidase_M6"/>
    <property type="match status" value="1"/>
</dbReference>
<dbReference type="InterPro" id="IPR024079">
    <property type="entry name" value="MetalloPept_cat_dom_sf"/>
</dbReference>
<organism evidence="2">
    <name type="scientific">candidate division WOR-3 bacterium</name>
    <dbReference type="NCBI Taxonomy" id="2052148"/>
    <lineage>
        <taxon>Bacteria</taxon>
        <taxon>Bacteria division WOR-3</taxon>
    </lineage>
</organism>
<name>A0A7C6EL14_UNCW3</name>
<dbReference type="Gene3D" id="2.60.40.4070">
    <property type="match status" value="1"/>
</dbReference>
<dbReference type="PANTHER" id="PTHR41775">
    <property type="entry name" value="SECRETED PROTEIN-RELATED"/>
    <property type="match status" value="1"/>
</dbReference>
<dbReference type="EMBL" id="DTHJ01000143">
    <property type="protein sequence ID" value="HHS63348.1"/>
    <property type="molecule type" value="Genomic_DNA"/>
</dbReference>
<sequence length="553" mass="61552">MVALILILLSMPPSPYTRAPIKPPKFPALMNKGPGLIQPALGEKKAIVILVDFSDNPSTYQKSQFDSLIYGEGENSMRKYYSEVSYGKFTISKQSNIVGWVRAPQTYSYYVGDSFGFYSDYPHNVQKLVEDACALADPYVDFSQYDGDGDGIVDGIFIVHSGPGAEETGSPQDIWSHQWQLSNTGTSCPGPYQTNDGVKIDYYSMEPERLVNPPSRITVGVFVHEFGHVLGLPDLYDTDYSTNGIGSFCLMAAGSWGRTGSSDLPGNCPSHLSSWCKYQLGWLTPTPVERQGISKLENQQVPCSAKSPFAIRMLEDPGGPDWNSSTGGRGEYFLIENRFRTGFDRSLPGDGLLILHIDDSRTSNSNENHPLVGIMQADGDKGYLLPRSTWGKAEDLWKNDSIGFYDGSIPSSRFYGDSASGVSVYNISPSDSIMTISFWISPLFLGRIAAYPNPFRIDRIPSWGRSVVISYTPSDTTELGSQFPDFKVTIYNIAGERVRILDGQNEIDRYRRCAFWDLRNEKGNEVVSGMYIYVIELQAERKERSKGRLTIIR</sequence>
<keyword evidence="2" id="KW-0645">Protease</keyword>
<keyword evidence="2" id="KW-0378">Hydrolase</keyword>
<gene>
    <name evidence="2" type="ORF">ENV70_07055</name>
</gene>
<dbReference type="SUPFAM" id="SSF55486">
    <property type="entry name" value="Metalloproteases ('zincins'), catalytic domain"/>
    <property type="match status" value="1"/>
</dbReference>
<accession>A0A7C6EL14</accession>
<keyword evidence="2" id="KW-0482">Metalloprotease</keyword>
<protein>
    <submittedName>
        <fullName evidence="2">M6 family metalloprotease domain-containing protein</fullName>
    </submittedName>
</protein>
<dbReference type="AlphaFoldDB" id="A0A7C6EL14"/>
<dbReference type="GO" id="GO:0006508">
    <property type="term" value="P:proteolysis"/>
    <property type="evidence" value="ECO:0007669"/>
    <property type="project" value="UniProtKB-KW"/>
</dbReference>
<reference evidence="2" key="1">
    <citation type="journal article" date="2020" name="mSystems">
        <title>Genome- and Community-Level Interaction Insights into Carbon Utilization and Element Cycling Functions of Hydrothermarchaeota in Hydrothermal Sediment.</title>
        <authorList>
            <person name="Zhou Z."/>
            <person name="Liu Y."/>
            <person name="Xu W."/>
            <person name="Pan J."/>
            <person name="Luo Z.H."/>
            <person name="Li M."/>
        </authorList>
    </citation>
    <scope>NUCLEOTIDE SEQUENCE [LARGE SCALE GENOMIC DNA]</scope>
    <source>
        <strain evidence="2">SpSt-783</strain>
    </source>
</reference>
<dbReference type="Gene3D" id="3.40.390.10">
    <property type="entry name" value="Collagenase (Catalytic Domain)"/>
    <property type="match status" value="1"/>
</dbReference>
<comment type="caution">
    <text evidence="2">The sequence shown here is derived from an EMBL/GenBank/DDBJ whole genome shotgun (WGS) entry which is preliminary data.</text>
</comment>
<evidence type="ECO:0000313" key="2">
    <source>
        <dbReference type="EMBL" id="HHS63348.1"/>
    </source>
</evidence>
<dbReference type="NCBIfam" id="TIGR03296">
    <property type="entry name" value="M6dom_TIGR03296"/>
    <property type="match status" value="1"/>
</dbReference>